<dbReference type="OrthoDB" id="39689at2157"/>
<protein>
    <submittedName>
        <fullName evidence="1">Uncharacterized protein</fullName>
    </submittedName>
</protein>
<evidence type="ECO:0000313" key="2">
    <source>
        <dbReference type="Proteomes" id="UP000248044"/>
    </source>
</evidence>
<dbReference type="GeneID" id="36831502"/>
<name>A0A2U9IDG0_9CREN</name>
<sequence length="170" mass="20051">MTREKLREIESLRSTTEILNNILLTATTYLQSSYPISSVYAPPFRVLRIDYDNEGNPIYFTTFDDWLKYVRDSDLEEIVLPDIKSLDLEEVMKDLGWEYKIEIKHNLTPVDRETKILYLSDCRLVKRVEYVVLSLTLINGLGEEIIPVCGEFTMDKYKEHLSQQLYWLSK</sequence>
<gene>
    <name evidence="1" type="ORF">DFR85_05060</name>
</gene>
<organism evidence="1 2">
    <name type="scientific">Acidianus brierleyi</name>
    <dbReference type="NCBI Taxonomy" id="41673"/>
    <lineage>
        <taxon>Archaea</taxon>
        <taxon>Thermoproteota</taxon>
        <taxon>Thermoprotei</taxon>
        <taxon>Sulfolobales</taxon>
        <taxon>Sulfolobaceae</taxon>
        <taxon>Acidianus</taxon>
    </lineage>
</organism>
<accession>A0A2U9IDG0</accession>
<reference evidence="1 2" key="1">
    <citation type="submission" date="2018-05" db="EMBL/GenBank/DDBJ databases">
        <title>Complete Genome Sequences of Extremely Thermoacidophilic, Metal-Mobilizing Type-Strain Members of the Archaeal Family Sulfolobaceae: Acidianus brierleyi DSM-1651T, Acidianus sulfidivorans DSM-18786T, Metallosphaera hakonensis DSM-7519T, and Metallosphaera prunae DSM-10039T.</title>
        <authorList>
            <person name="Counts J.A."/>
            <person name="Kelly R.M."/>
        </authorList>
    </citation>
    <scope>NUCLEOTIDE SEQUENCE [LARGE SCALE GENOMIC DNA]</scope>
    <source>
        <strain evidence="1 2">DSM 1651</strain>
    </source>
</reference>
<dbReference type="AlphaFoldDB" id="A0A2U9IDG0"/>
<dbReference type="Proteomes" id="UP000248044">
    <property type="component" value="Chromosome"/>
</dbReference>
<keyword evidence="2" id="KW-1185">Reference proteome</keyword>
<dbReference type="EMBL" id="CP029289">
    <property type="protein sequence ID" value="AWR94062.1"/>
    <property type="molecule type" value="Genomic_DNA"/>
</dbReference>
<proteinExistence type="predicted"/>
<dbReference type="RefSeq" id="WP_110269943.1">
    <property type="nucleotide sequence ID" value="NZ_CP029289.2"/>
</dbReference>
<dbReference type="KEGG" id="abri:DFR85_05060"/>
<evidence type="ECO:0000313" key="1">
    <source>
        <dbReference type="EMBL" id="AWR94062.1"/>
    </source>
</evidence>